<dbReference type="EMBL" id="PEMH01000166">
    <property type="protein sequence ID" value="RTI00417.1"/>
    <property type="molecule type" value="Genomic_DNA"/>
</dbReference>
<evidence type="ECO:0000313" key="9">
    <source>
        <dbReference type="EMBL" id="RTH32707.1"/>
    </source>
</evidence>
<dbReference type="EMBL" id="PEMG01000451">
    <property type="protein sequence ID" value="RTI04670.1"/>
    <property type="molecule type" value="Genomic_DNA"/>
</dbReference>
<dbReference type="PANTHER" id="PTHR34215:SF1">
    <property type="entry name" value="YLXR DOMAIN-CONTAINING PROTEIN"/>
    <property type="match status" value="1"/>
</dbReference>
<dbReference type="InterPro" id="IPR035931">
    <property type="entry name" value="YlxR-like_sf"/>
</dbReference>
<evidence type="ECO:0000313" key="27">
    <source>
        <dbReference type="Proteomes" id="UP000287962"/>
    </source>
</evidence>
<dbReference type="Proteomes" id="UP000286928">
    <property type="component" value="Unassembled WGS sequence"/>
</dbReference>
<dbReference type="Proteomes" id="UP000053099">
    <property type="component" value="Unassembled WGS sequence"/>
</dbReference>
<gene>
    <name evidence="2" type="ORF">AN926_10680</name>
    <name evidence="16" type="ORF">CSW14_05770</name>
    <name evidence="15" type="ORF">CSW23_04640</name>
    <name evidence="13" type="ORF">CSW25_01665</name>
    <name evidence="14" type="ORF">CSW27_06530</name>
    <name evidence="11" type="ORF">CSW29_05940</name>
    <name evidence="12" type="ORF">CSW30_12860</name>
    <name evidence="10" type="ORF">CSW33_05585</name>
    <name evidence="9" type="ORF">CSW37_11270</name>
    <name evidence="8" type="ORF">CSW38_06110</name>
    <name evidence="7" type="ORF">CSW40_12915</name>
    <name evidence="6" type="ORF">CSW41_10375</name>
    <name evidence="4" type="ORF">CSW45_04650</name>
    <name evidence="5" type="ORF">CSW47_01710</name>
    <name evidence="3" type="ORF">CSW50_02615</name>
</gene>
<accession>A0A0N0IPU8</accession>
<evidence type="ECO:0000313" key="31">
    <source>
        <dbReference type="Proteomes" id="UP000288347"/>
    </source>
</evidence>
<reference evidence="13" key="2">
    <citation type="submission" date="2017-10" db="EMBL/GenBank/DDBJ databases">
        <authorList>
            <person name="Wilpiszeski R.L."/>
            <person name="Zhidan Z."/>
            <person name="House C.H."/>
        </authorList>
    </citation>
    <scope>NUCLEOTIDE SEQUENCE</scope>
    <source>
        <strain evidence="13">12_S12</strain>
    </source>
</reference>
<dbReference type="Proteomes" id="UP000287962">
    <property type="component" value="Unassembled WGS sequence"/>
</dbReference>
<evidence type="ECO:0000313" key="14">
    <source>
        <dbReference type="EMBL" id="RTI15023.1"/>
    </source>
</evidence>
<evidence type="ECO:0000313" key="28">
    <source>
        <dbReference type="Proteomes" id="UP000288051"/>
    </source>
</evidence>
<proteinExistence type="predicted"/>
<dbReference type="EMBL" id="PELP01000033">
    <property type="protein sequence ID" value="RTH07488.1"/>
    <property type="molecule type" value="Genomic_DNA"/>
</dbReference>
<evidence type="ECO:0000313" key="29">
    <source>
        <dbReference type="Proteomes" id="UP000288073"/>
    </source>
</evidence>
<dbReference type="EMBL" id="PELW01000394">
    <property type="protein sequence ID" value="RTH21516.1"/>
    <property type="molecule type" value="Genomic_DNA"/>
</dbReference>
<keyword evidence="27" id="KW-1185">Reference proteome</keyword>
<dbReference type="AlphaFoldDB" id="A0A0N0IPU8"/>
<dbReference type="EMBL" id="PELY01000155">
    <property type="protein sequence ID" value="RTH26324.1"/>
    <property type="molecule type" value="Genomic_DNA"/>
</dbReference>
<evidence type="ECO:0000313" key="20">
    <source>
        <dbReference type="Proteomes" id="UP000286910"/>
    </source>
</evidence>
<dbReference type="InterPro" id="IPR007393">
    <property type="entry name" value="YlxR_dom"/>
</dbReference>
<sequence length="92" mass="10137">MAKHVPIRMCVACRKRRPKGELLRILLMPEGFRLDPTGKLPGRGAYVCPDNPECWTEKKLRRFAGARARALSEALVTLLGGTDGQNTHLPAG</sequence>
<evidence type="ECO:0000313" key="2">
    <source>
        <dbReference type="EMBL" id="KPD26251.1"/>
    </source>
</evidence>
<evidence type="ECO:0000313" key="8">
    <source>
        <dbReference type="EMBL" id="RTH26324.1"/>
    </source>
</evidence>
<keyword evidence="2" id="KW-0687">Ribonucleoprotein</keyword>
<dbReference type="EMBL" id="PEMJ01000177">
    <property type="protein sequence ID" value="RTI15023.1"/>
    <property type="molecule type" value="Genomic_DNA"/>
</dbReference>
<comment type="caution">
    <text evidence="2">The sequence shown here is derived from an EMBL/GenBank/DDBJ whole genome shotgun (WGS) entry which is preliminary data.</text>
</comment>
<dbReference type="RefSeq" id="WP_015716818.1">
    <property type="nucleotide sequence ID" value="NZ_DAHVNI010000005.1"/>
</dbReference>
<evidence type="ECO:0000313" key="18">
    <source>
        <dbReference type="Proteomes" id="UP000286712"/>
    </source>
</evidence>
<feature type="domain" description="YlxR" evidence="1">
    <location>
        <begin position="8"/>
        <end position="66"/>
    </location>
</feature>
<dbReference type="EMBL" id="PEMD01000144">
    <property type="protein sequence ID" value="RTH32841.1"/>
    <property type="molecule type" value="Genomic_DNA"/>
</dbReference>
<dbReference type="Proteomes" id="UP000288347">
    <property type="component" value="Unassembled WGS sequence"/>
</dbReference>
<keyword evidence="2" id="KW-0689">Ribosomal protein</keyword>
<evidence type="ECO:0000313" key="22">
    <source>
        <dbReference type="Proteomes" id="UP000287155"/>
    </source>
</evidence>
<dbReference type="EMBL" id="PELM01000055">
    <property type="protein sequence ID" value="RTH04466.1"/>
    <property type="molecule type" value="Genomic_DNA"/>
</dbReference>
<dbReference type="Proteomes" id="UP000287155">
    <property type="component" value="Unassembled WGS sequence"/>
</dbReference>
<evidence type="ECO:0000259" key="1">
    <source>
        <dbReference type="Pfam" id="PF04296"/>
    </source>
</evidence>
<dbReference type="Proteomes" id="UP000287173">
    <property type="component" value="Unassembled WGS sequence"/>
</dbReference>
<dbReference type="SUPFAM" id="SSF64376">
    <property type="entry name" value="YlxR-like"/>
    <property type="match status" value="1"/>
</dbReference>
<evidence type="ECO:0000313" key="10">
    <source>
        <dbReference type="EMBL" id="RTH32841.1"/>
    </source>
</evidence>
<dbReference type="EMBL" id="PELR01000110">
    <property type="protein sequence ID" value="RTH04696.1"/>
    <property type="molecule type" value="Genomic_DNA"/>
</dbReference>
<dbReference type="Pfam" id="PF04296">
    <property type="entry name" value="YlxR"/>
    <property type="match status" value="1"/>
</dbReference>
<evidence type="ECO:0000313" key="13">
    <source>
        <dbReference type="EMBL" id="RTI09549.1"/>
    </source>
</evidence>
<dbReference type="EMBL" id="LJJR01000041">
    <property type="protein sequence ID" value="KPD26251.1"/>
    <property type="molecule type" value="Genomic_DNA"/>
</dbReference>
<protein>
    <submittedName>
        <fullName evidence="2">50S ribosomal protein L7</fullName>
    </submittedName>
    <submittedName>
        <fullName evidence="3">DUF448 domain-containing protein</fullName>
    </submittedName>
</protein>
<dbReference type="Proteomes" id="UP000287439">
    <property type="component" value="Unassembled WGS sequence"/>
</dbReference>
<dbReference type="Proteomes" id="UP000287467">
    <property type="component" value="Unassembled WGS sequence"/>
</dbReference>
<evidence type="ECO:0000313" key="7">
    <source>
        <dbReference type="EMBL" id="RTH21516.1"/>
    </source>
</evidence>
<evidence type="ECO:0000313" key="26">
    <source>
        <dbReference type="Proteomes" id="UP000287467"/>
    </source>
</evidence>
<evidence type="ECO:0000313" key="24">
    <source>
        <dbReference type="Proteomes" id="UP000287306"/>
    </source>
</evidence>
<name>A0A0N0IPU8_THESC</name>
<evidence type="ECO:0000313" key="17">
    <source>
        <dbReference type="Proteomes" id="UP000053099"/>
    </source>
</evidence>
<evidence type="ECO:0000313" key="12">
    <source>
        <dbReference type="EMBL" id="RTI04670.1"/>
    </source>
</evidence>
<dbReference type="PANTHER" id="PTHR34215">
    <property type="entry name" value="BLL0784 PROTEIN"/>
    <property type="match status" value="1"/>
</dbReference>
<dbReference type="Gene3D" id="3.30.1230.10">
    <property type="entry name" value="YlxR-like"/>
    <property type="match status" value="1"/>
</dbReference>
<evidence type="ECO:0000313" key="15">
    <source>
        <dbReference type="EMBL" id="RTI18552.1"/>
    </source>
</evidence>
<evidence type="ECO:0000313" key="4">
    <source>
        <dbReference type="EMBL" id="RTH04696.1"/>
    </source>
</evidence>
<dbReference type="GeneID" id="93867890"/>
<evidence type="ECO:0000313" key="19">
    <source>
        <dbReference type="Proteomes" id="UP000286734"/>
    </source>
</evidence>
<dbReference type="PATRIC" id="fig|37636.3.peg.1609"/>
<dbReference type="Proteomes" id="UP000286712">
    <property type="component" value="Unassembled WGS sequence"/>
</dbReference>
<evidence type="ECO:0000313" key="6">
    <source>
        <dbReference type="EMBL" id="RTH15495.1"/>
    </source>
</evidence>
<evidence type="ECO:0000313" key="5">
    <source>
        <dbReference type="EMBL" id="RTH07488.1"/>
    </source>
</evidence>
<evidence type="ECO:0000313" key="21">
    <source>
        <dbReference type="Proteomes" id="UP000286928"/>
    </source>
</evidence>
<dbReference type="Proteomes" id="UP000288073">
    <property type="component" value="Unassembled WGS sequence"/>
</dbReference>
<dbReference type="InterPro" id="IPR037465">
    <property type="entry name" value="YlxR"/>
</dbReference>
<dbReference type="Proteomes" id="UP000288082">
    <property type="component" value="Unassembled WGS sequence"/>
</dbReference>
<dbReference type="EMBL" id="PEMW01000155">
    <property type="protein sequence ID" value="RTI56719.1"/>
    <property type="molecule type" value="Genomic_DNA"/>
</dbReference>
<dbReference type="GO" id="GO:0005840">
    <property type="term" value="C:ribosome"/>
    <property type="evidence" value="ECO:0007669"/>
    <property type="project" value="UniProtKB-KW"/>
</dbReference>
<evidence type="ECO:0000313" key="11">
    <source>
        <dbReference type="EMBL" id="RTI00417.1"/>
    </source>
</evidence>
<organism evidence="2 17">
    <name type="scientific">Thermus scotoductus</name>
    <dbReference type="NCBI Taxonomy" id="37636"/>
    <lineage>
        <taxon>Bacteria</taxon>
        <taxon>Thermotogati</taxon>
        <taxon>Deinococcota</taxon>
        <taxon>Deinococci</taxon>
        <taxon>Thermales</taxon>
        <taxon>Thermaceae</taxon>
        <taxon>Thermus</taxon>
    </lineage>
</organism>
<dbReference type="Proteomes" id="UP000287306">
    <property type="component" value="Unassembled WGS sequence"/>
</dbReference>
<evidence type="ECO:0000313" key="25">
    <source>
        <dbReference type="Proteomes" id="UP000287439"/>
    </source>
</evidence>
<evidence type="ECO:0000313" key="30">
    <source>
        <dbReference type="Proteomes" id="UP000288082"/>
    </source>
</evidence>
<dbReference type="EMBL" id="PELZ01000437">
    <property type="protein sequence ID" value="RTH32707.1"/>
    <property type="molecule type" value="Genomic_DNA"/>
</dbReference>
<evidence type="ECO:0000313" key="3">
    <source>
        <dbReference type="EMBL" id="RTH04466.1"/>
    </source>
</evidence>
<dbReference type="Proteomes" id="UP000286910">
    <property type="component" value="Unassembled WGS sequence"/>
</dbReference>
<dbReference type="EMBL" id="PEMN01000111">
    <property type="protein sequence ID" value="RTI18552.1"/>
    <property type="molecule type" value="Genomic_DNA"/>
</dbReference>
<dbReference type="Proteomes" id="UP000286734">
    <property type="component" value="Unassembled WGS sequence"/>
</dbReference>
<reference evidence="18 19" key="3">
    <citation type="journal article" date="2019" name="Extremophiles">
        <title>Biogeography of thermophiles and predominance of Thermus scotoductus in domestic water heaters.</title>
        <authorList>
            <person name="Wilpiszeski R.L."/>
            <person name="Zhang Z."/>
            <person name="House C.H."/>
        </authorList>
    </citation>
    <scope>NUCLEOTIDE SEQUENCE [LARGE SCALE GENOMIC DNA]</scope>
    <source>
        <strain evidence="15 29">10_S10</strain>
        <strain evidence="13 27">12_S12</strain>
        <strain evidence="14 22">14_S14</strain>
        <strain evidence="11 31">16_S16</strain>
        <strain evidence="12 23">17_S17</strain>
        <strain evidence="16 26">1_S1</strain>
        <strain evidence="10 21">20_S20</strain>
        <strain evidence="9 28">24_S24</strain>
        <strain evidence="8 24">25_S25</strain>
        <strain evidence="7 18">27_S27</strain>
        <strain evidence="6 25">28_S28</strain>
        <strain evidence="4 20">32_S32</strain>
        <strain evidence="5 19">34_S34</strain>
        <strain evidence="3 30">38_S38</strain>
    </source>
</reference>
<reference evidence="2 17" key="1">
    <citation type="submission" date="2015-09" db="EMBL/GenBank/DDBJ databases">
        <title>Draft genome sequence of Thermus scotoductus strain K1 isolated from a geothermal spring in Nagorno-Karabakh, Armenia.</title>
        <authorList>
            <person name="Saghatelyan A."/>
            <person name="Poghosyan L."/>
            <person name="Panosyan H."/>
            <person name="Birkeland N.-K."/>
        </authorList>
    </citation>
    <scope>NUCLEOTIDE SEQUENCE [LARGE SCALE GENOMIC DNA]</scope>
    <source>
        <strain evidence="2 17">K1</strain>
    </source>
</reference>
<dbReference type="Proteomes" id="UP000288051">
    <property type="component" value="Unassembled WGS sequence"/>
</dbReference>
<evidence type="ECO:0000313" key="23">
    <source>
        <dbReference type="Proteomes" id="UP000287173"/>
    </source>
</evidence>
<dbReference type="EMBL" id="PEML01000033">
    <property type="protein sequence ID" value="RTI09549.1"/>
    <property type="molecule type" value="Genomic_DNA"/>
</dbReference>
<evidence type="ECO:0000313" key="16">
    <source>
        <dbReference type="EMBL" id="RTI56719.1"/>
    </source>
</evidence>
<dbReference type="EMBL" id="PELV01000379">
    <property type="protein sequence ID" value="RTH15495.1"/>
    <property type="molecule type" value="Genomic_DNA"/>
</dbReference>